<dbReference type="GO" id="GO:0046983">
    <property type="term" value="F:protein dimerization activity"/>
    <property type="evidence" value="ECO:0007669"/>
    <property type="project" value="InterPro"/>
</dbReference>
<comment type="catalytic activity">
    <reaction evidence="1">
        <text>ATP + protein L-histidine = ADP + protein N-phospho-L-histidine.</text>
        <dbReference type="EC" id="2.7.13.3"/>
    </reaction>
</comment>
<dbReference type="STRING" id="314260.PB2503_07654"/>
<dbReference type="Gene3D" id="3.30.565.10">
    <property type="entry name" value="Histidine kinase-like ATPase, C-terminal domain"/>
    <property type="match status" value="1"/>
</dbReference>
<dbReference type="InterPro" id="IPR011712">
    <property type="entry name" value="Sig_transdc_His_kin_sub3_dim/P"/>
</dbReference>
<keyword evidence="7" id="KW-0067">ATP-binding</keyword>
<dbReference type="OrthoDB" id="9797605at2"/>
<dbReference type="Gene3D" id="3.30.450.40">
    <property type="match status" value="1"/>
</dbReference>
<dbReference type="GO" id="GO:0005524">
    <property type="term" value="F:ATP binding"/>
    <property type="evidence" value="ECO:0007669"/>
    <property type="project" value="UniProtKB-KW"/>
</dbReference>
<evidence type="ECO:0000256" key="5">
    <source>
        <dbReference type="ARBA" id="ARBA00022741"/>
    </source>
</evidence>
<evidence type="ECO:0000256" key="8">
    <source>
        <dbReference type="ARBA" id="ARBA00023012"/>
    </source>
</evidence>
<dbReference type="GO" id="GO:0016020">
    <property type="term" value="C:membrane"/>
    <property type="evidence" value="ECO:0007669"/>
    <property type="project" value="InterPro"/>
</dbReference>
<name>E0TGG7_PARBH</name>
<dbReference type="AlphaFoldDB" id="E0TGG7"/>
<gene>
    <name evidence="11" type="ordered locus">PB2503_07654</name>
</gene>
<dbReference type="Proteomes" id="UP000001302">
    <property type="component" value="Chromosome"/>
</dbReference>
<feature type="domain" description="Histidine kinase/HSP90-like ATPase" evidence="9">
    <location>
        <begin position="263"/>
        <end position="355"/>
    </location>
</feature>
<dbReference type="PANTHER" id="PTHR24421">
    <property type="entry name" value="NITRATE/NITRITE SENSOR PROTEIN NARX-RELATED"/>
    <property type="match status" value="1"/>
</dbReference>
<dbReference type="InterPro" id="IPR029016">
    <property type="entry name" value="GAF-like_dom_sf"/>
</dbReference>
<evidence type="ECO:0000256" key="4">
    <source>
        <dbReference type="ARBA" id="ARBA00022679"/>
    </source>
</evidence>
<evidence type="ECO:0000259" key="9">
    <source>
        <dbReference type="Pfam" id="PF02518"/>
    </source>
</evidence>
<dbReference type="InterPro" id="IPR036890">
    <property type="entry name" value="HATPase_C_sf"/>
</dbReference>
<dbReference type="Pfam" id="PF02518">
    <property type="entry name" value="HATPase_c"/>
    <property type="match status" value="1"/>
</dbReference>
<evidence type="ECO:0000256" key="1">
    <source>
        <dbReference type="ARBA" id="ARBA00000085"/>
    </source>
</evidence>
<dbReference type="eggNOG" id="COG4585">
    <property type="taxonomic scope" value="Bacteria"/>
</dbReference>
<organism evidence="11 12">
    <name type="scientific">Parvularcula bermudensis (strain ATCC BAA-594 / HTCC2503 / KCTC 12087)</name>
    <dbReference type="NCBI Taxonomy" id="314260"/>
    <lineage>
        <taxon>Bacteria</taxon>
        <taxon>Pseudomonadati</taxon>
        <taxon>Pseudomonadota</taxon>
        <taxon>Alphaproteobacteria</taxon>
        <taxon>Parvularculales</taxon>
        <taxon>Parvularculaceae</taxon>
        <taxon>Parvularcula</taxon>
    </lineage>
</organism>
<dbReference type="HOGENOM" id="CLU_060307_0_0_5"/>
<dbReference type="EC" id="2.7.13.3" evidence="2"/>
<evidence type="ECO:0000259" key="10">
    <source>
        <dbReference type="Pfam" id="PF07730"/>
    </source>
</evidence>
<reference evidence="12" key="1">
    <citation type="submission" date="2010-08" db="EMBL/GenBank/DDBJ databases">
        <title>Genome sequence of Parvularcula bermudensis HTCC2503.</title>
        <authorList>
            <person name="Kang D.-M."/>
            <person name="Oh H.-M."/>
            <person name="Cho J.-C."/>
        </authorList>
    </citation>
    <scope>NUCLEOTIDE SEQUENCE [LARGE SCALE GENOMIC DNA]</scope>
    <source>
        <strain evidence="12">ATCC BAA-594 / HTCC2503 / KCTC 12087</strain>
    </source>
</reference>
<dbReference type="PANTHER" id="PTHR24421:SF10">
    <property type="entry name" value="NITRATE_NITRITE SENSOR PROTEIN NARQ"/>
    <property type="match status" value="1"/>
</dbReference>
<keyword evidence="5" id="KW-0547">Nucleotide-binding</keyword>
<protein>
    <recommendedName>
        <fullName evidence="2">histidine kinase</fullName>
        <ecNumber evidence="2">2.7.13.3</ecNumber>
    </recommendedName>
</protein>
<keyword evidence="8" id="KW-0902">Two-component regulatory system</keyword>
<keyword evidence="3" id="KW-0597">Phosphoprotein</keyword>
<accession>E0TGG7</accession>
<sequence>METDPSPLADVRETVGELRALYRSAEARAARLRLLIQASGDLSAATGADLDSAIAANAQKAAHFAGFKDGKVTTDPKADGVALIAPGAEGRRVGTLILTREEGAGASTSEEDQEALGTLAQMIATAMDRGAREAERDRLLARLRDREAQLERTVSRLFSAQEDERRYVSRELHDGVAQTATALLRRLEASVEGSHPQHDDLPAIAKGLVQELRQVIAGLRPVVLDDLGLCPAIERLASDLQGDGYQVRTDIPDATTFSRPLATGLYRVAQEAISNIKKHAGGPCAVDITLNYSEENGRGMLTIRDHGVGFSPDRDARPERGENVGIEMMTERMLALGGSLSINEANGGGVCVRAKIGSA</sequence>
<evidence type="ECO:0000256" key="6">
    <source>
        <dbReference type="ARBA" id="ARBA00022777"/>
    </source>
</evidence>
<dbReference type="CDD" id="cd16917">
    <property type="entry name" value="HATPase_UhpB-NarQ-NarX-like"/>
    <property type="match status" value="1"/>
</dbReference>
<evidence type="ECO:0000256" key="3">
    <source>
        <dbReference type="ARBA" id="ARBA00022553"/>
    </source>
</evidence>
<proteinExistence type="predicted"/>
<keyword evidence="12" id="KW-1185">Reference proteome</keyword>
<keyword evidence="6 11" id="KW-0418">Kinase</keyword>
<evidence type="ECO:0000256" key="2">
    <source>
        <dbReference type="ARBA" id="ARBA00012438"/>
    </source>
</evidence>
<dbReference type="RefSeq" id="WP_013300560.1">
    <property type="nucleotide sequence ID" value="NC_014414.1"/>
</dbReference>
<dbReference type="Gene3D" id="1.20.5.1930">
    <property type="match status" value="1"/>
</dbReference>
<dbReference type="EMBL" id="CP002156">
    <property type="protein sequence ID" value="ADM09586.1"/>
    <property type="molecule type" value="Genomic_DNA"/>
</dbReference>
<dbReference type="InterPro" id="IPR050482">
    <property type="entry name" value="Sensor_HK_TwoCompSys"/>
</dbReference>
<dbReference type="Pfam" id="PF07730">
    <property type="entry name" value="HisKA_3"/>
    <property type="match status" value="1"/>
</dbReference>
<reference evidence="11 12" key="2">
    <citation type="journal article" date="2011" name="J. Bacteriol.">
        <title>Complete genome sequence of strain HTCC2503T of Parvularcula bermudensis, the type species of the order "Parvularculales" in the class Alphaproteobacteria.</title>
        <authorList>
            <person name="Oh H.M."/>
            <person name="Kang I."/>
            <person name="Vergin K.L."/>
            <person name="Kang D."/>
            <person name="Rhee K.H."/>
            <person name="Giovannoni S.J."/>
            <person name="Cho J.C."/>
        </authorList>
    </citation>
    <scope>NUCLEOTIDE SEQUENCE [LARGE SCALE GENOMIC DNA]</scope>
    <source>
        <strain evidence="12">ATCC BAA-594 / HTCC2503 / KCTC 12087</strain>
    </source>
</reference>
<evidence type="ECO:0000313" key="11">
    <source>
        <dbReference type="EMBL" id="ADM09586.1"/>
    </source>
</evidence>
<dbReference type="KEGG" id="pbr:PB2503_07654"/>
<evidence type="ECO:0000313" key="12">
    <source>
        <dbReference type="Proteomes" id="UP000001302"/>
    </source>
</evidence>
<dbReference type="GO" id="GO:0000155">
    <property type="term" value="F:phosphorelay sensor kinase activity"/>
    <property type="evidence" value="ECO:0007669"/>
    <property type="project" value="InterPro"/>
</dbReference>
<keyword evidence="4" id="KW-0808">Transferase</keyword>
<dbReference type="SUPFAM" id="SSF55874">
    <property type="entry name" value="ATPase domain of HSP90 chaperone/DNA topoisomerase II/histidine kinase"/>
    <property type="match status" value="1"/>
</dbReference>
<evidence type="ECO:0000256" key="7">
    <source>
        <dbReference type="ARBA" id="ARBA00022840"/>
    </source>
</evidence>
<feature type="domain" description="Signal transduction histidine kinase subgroup 3 dimerisation and phosphoacceptor" evidence="10">
    <location>
        <begin position="164"/>
        <end position="223"/>
    </location>
</feature>
<dbReference type="InterPro" id="IPR003594">
    <property type="entry name" value="HATPase_dom"/>
</dbReference>